<evidence type="ECO:0000313" key="5">
    <source>
        <dbReference type="Proteomes" id="UP001432222"/>
    </source>
</evidence>
<keyword evidence="2" id="KW-1133">Transmembrane helix</keyword>
<evidence type="ECO:0000259" key="3">
    <source>
        <dbReference type="Pfam" id="PF21537"/>
    </source>
</evidence>
<keyword evidence="2" id="KW-0812">Transmembrane</keyword>
<evidence type="ECO:0000256" key="2">
    <source>
        <dbReference type="SAM" id="Phobius"/>
    </source>
</evidence>
<feature type="domain" description="DUF1980" evidence="3">
    <location>
        <begin position="172"/>
        <end position="262"/>
    </location>
</feature>
<dbReference type="InterPro" id="IPR048447">
    <property type="entry name" value="DUF1980_C"/>
</dbReference>
<evidence type="ECO:0000313" key="4">
    <source>
        <dbReference type="EMBL" id="WUQ87672.1"/>
    </source>
</evidence>
<sequence>MSRVRALAPSLLVALLGCALLRITLGSDLYLQYVKEGLHVPLIVSGLLLVLLGAGNAVRRLLPQREPVLAFTRADDGSAQWHRRADPADQDHHEHEHGHHHGAVPRVAGLLAVPALALLFFAPPALGAYTAQREGTAATVEEVSYTGLTADEPTTAMSMTEFIGRSHDPNHSLEGRKVRLLGFAAPGATPGDWYLNRLLVSCCAADARRLRVQAHGTDPAPATDSWVEVTGVWRPVPDAPATAAPVLDVLEVKAVPKPRNPYRDAPPGSDAS</sequence>
<proteinExistence type="predicted"/>
<dbReference type="EMBL" id="CP108110">
    <property type="protein sequence ID" value="WUQ87672.1"/>
    <property type="molecule type" value="Genomic_DNA"/>
</dbReference>
<organism evidence="4 5">
    <name type="scientific">Kitasatospora purpeofusca</name>
    <dbReference type="NCBI Taxonomy" id="67352"/>
    <lineage>
        <taxon>Bacteria</taxon>
        <taxon>Bacillati</taxon>
        <taxon>Actinomycetota</taxon>
        <taxon>Actinomycetes</taxon>
        <taxon>Kitasatosporales</taxon>
        <taxon>Streptomycetaceae</taxon>
        <taxon>Kitasatospora</taxon>
    </lineage>
</organism>
<dbReference type="InterPro" id="IPR015402">
    <property type="entry name" value="DUF1980"/>
</dbReference>
<dbReference type="PROSITE" id="PS51257">
    <property type="entry name" value="PROKAR_LIPOPROTEIN"/>
    <property type="match status" value="1"/>
</dbReference>
<evidence type="ECO:0000256" key="1">
    <source>
        <dbReference type="SAM" id="MobiDB-lite"/>
    </source>
</evidence>
<dbReference type="Proteomes" id="UP001432222">
    <property type="component" value="Chromosome"/>
</dbReference>
<accession>A0ABZ1U918</accession>
<dbReference type="RefSeq" id="WP_328958229.1">
    <property type="nucleotide sequence ID" value="NZ_CP108110.1"/>
</dbReference>
<feature type="transmembrane region" description="Helical" evidence="2">
    <location>
        <begin position="42"/>
        <end position="62"/>
    </location>
</feature>
<dbReference type="NCBIfam" id="TIGR03943">
    <property type="entry name" value="TIGR03943 family putative permease subunit"/>
    <property type="match status" value="1"/>
</dbReference>
<name>A0ABZ1U918_9ACTN</name>
<feature type="region of interest" description="Disordered" evidence="1">
    <location>
        <begin position="80"/>
        <end position="101"/>
    </location>
</feature>
<gene>
    <name evidence="4" type="ORF">OHA16_34660</name>
</gene>
<protein>
    <submittedName>
        <fullName evidence="4">TIGR03943 family protein</fullName>
    </submittedName>
</protein>
<feature type="compositionally biased region" description="Basic and acidic residues" evidence="1">
    <location>
        <begin position="83"/>
        <end position="97"/>
    </location>
</feature>
<keyword evidence="5" id="KW-1185">Reference proteome</keyword>
<keyword evidence="2" id="KW-0472">Membrane</keyword>
<reference evidence="4" key="1">
    <citation type="submission" date="2022-10" db="EMBL/GenBank/DDBJ databases">
        <title>The complete genomes of actinobacterial strains from the NBC collection.</title>
        <authorList>
            <person name="Joergensen T.S."/>
            <person name="Alvarez Arevalo M."/>
            <person name="Sterndorff E.B."/>
            <person name="Faurdal D."/>
            <person name="Vuksanovic O."/>
            <person name="Mourched A.-S."/>
            <person name="Charusanti P."/>
            <person name="Shaw S."/>
            <person name="Blin K."/>
            <person name="Weber T."/>
        </authorList>
    </citation>
    <scope>NUCLEOTIDE SEQUENCE</scope>
    <source>
        <strain evidence="4">NBC_00222</strain>
    </source>
</reference>
<dbReference type="Pfam" id="PF21537">
    <property type="entry name" value="DUF1980_C"/>
    <property type="match status" value="1"/>
</dbReference>